<name>A0A0R3D2J0_9BRAD</name>
<protein>
    <submittedName>
        <fullName evidence="2">Uncharacterized protein</fullName>
    </submittedName>
</protein>
<organism evidence="2 3">
    <name type="scientific">Bradyrhizobium manausense</name>
    <dbReference type="NCBI Taxonomy" id="989370"/>
    <lineage>
        <taxon>Bacteria</taxon>
        <taxon>Pseudomonadati</taxon>
        <taxon>Pseudomonadota</taxon>
        <taxon>Alphaproteobacteria</taxon>
        <taxon>Hyphomicrobiales</taxon>
        <taxon>Nitrobacteraceae</taxon>
        <taxon>Bradyrhizobium</taxon>
    </lineage>
</organism>
<feature type="compositionally biased region" description="Basic and acidic residues" evidence="1">
    <location>
        <begin position="39"/>
        <end position="50"/>
    </location>
</feature>
<evidence type="ECO:0000313" key="2">
    <source>
        <dbReference type="EMBL" id="KRQ03857.1"/>
    </source>
</evidence>
<reference evidence="2 3" key="1">
    <citation type="submission" date="2015-09" db="EMBL/GenBank/DDBJ databases">
        <title>Draft Genome Sequence of Bradyrhizobium manausense Strain BR 3351T, a Novel Symbiotic Nitrogen-Fixing Alphaproteobacterium Isolated from Brazilian Amazon Rain Forest.</title>
        <authorList>
            <person name="De Araujo J.L."/>
            <person name="Zilli J.E."/>
        </authorList>
    </citation>
    <scope>NUCLEOTIDE SEQUENCE [LARGE SCALE GENOMIC DNA]</scope>
    <source>
        <strain evidence="2 3">BR3351</strain>
    </source>
</reference>
<dbReference type="AlphaFoldDB" id="A0A0R3D2J0"/>
<gene>
    <name evidence="2" type="ORF">AOQ71_30035</name>
</gene>
<comment type="caution">
    <text evidence="2">The sequence shown here is derived from an EMBL/GenBank/DDBJ whole genome shotgun (WGS) entry which is preliminary data.</text>
</comment>
<accession>A0A0R3D2J0</accession>
<dbReference type="EMBL" id="LJYG01000107">
    <property type="protein sequence ID" value="KRQ03857.1"/>
    <property type="molecule type" value="Genomic_DNA"/>
</dbReference>
<sequence>MLDYHNDRGIVSIMKQAQDPTKPNDYSNVSVNFPVADNDQEKEGEAESALRQRTKQLLIDAANSL</sequence>
<dbReference type="Proteomes" id="UP000051936">
    <property type="component" value="Unassembled WGS sequence"/>
</dbReference>
<feature type="region of interest" description="Disordered" evidence="1">
    <location>
        <begin position="13"/>
        <end position="50"/>
    </location>
</feature>
<evidence type="ECO:0000256" key="1">
    <source>
        <dbReference type="SAM" id="MobiDB-lite"/>
    </source>
</evidence>
<keyword evidence="3" id="KW-1185">Reference proteome</keyword>
<proteinExistence type="predicted"/>
<feature type="compositionally biased region" description="Polar residues" evidence="1">
    <location>
        <begin position="18"/>
        <end position="31"/>
    </location>
</feature>
<evidence type="ECO:0000313" key="3">
    <source>
        <dbReference type="Proteomes" id="UP000051936"/>
    </source>
</evidence>